<feature type="transmembrane region" description="Helical" evidence="2">
    <location>
        <begin position="537"/>
        <end position="559"/>
    </location>
</feature>
<feature type="transmembrane region" description="Helical" evidence="2">
    <location>
        <begin position="359"/>
        <end position="379"/>
    </location>
</feature>
<feature type="transmembrane region" description="Helical" evidence="2">
    <location>
        <begin position="462"/>
        <end position="480"/>
    </location>
</feature>
<feature type="transmembrane region" description="Helical" evidence="2">
    <location>
        <begin position="385"/>
        <end position="409"/>
    </location>
</feature>
<feature type="transmembrane region" description="Helical" evidence="2">
    <location>
        <begin position="421"/>
        <end position="442"/>
    </location>
</feature>
<accession>A0A8H4B8L5</accession>
<dbReference type="PANTHER" id="PTHR31082">
    <property type="entry name" value="PHEROMONE-REGULATED MEMBRANE PROTEIN 10"/>
    <property type="match status" value="1"/>
</dbReference>
<keyword evidence="2" id="KW-1133">Transmembrane helix</keyword>
<keyword evidence="2" id="KW-0472">Membrane</keyword>
<evidence type="ECO:0000313" key="5">
    <source>
        <dbReference type="Proteomes" id="UP000469890"/>
    </source>
</evidence>
<protein>
    <recommendedName>
        <fullName evidence="3">Threonine/serine exporter-like N-terminal domain-containing protein</fullName>
    </recommendedName>
</protein>
<evidence type="ECO:0000256" key="2">
    <source>
        <dbReference type="SAM" id="Phobius"/>
    </source>
</evidence>
<dbReference type="GO" id="GO:0022857">
    <property type="term" value="F:transmembrane transporter activity"/>
    <property type="evidence" value="ECO:0007669"/>
    <property type="project" value="InterPro"/>
</dbReference>
<dbReference type="AlphaFoldDB" id="A0A8H4B8L5"/>
<feature type="transmembrane region" description="Helical" evidence="2">
    <location>
        <begin position="511"/>
        <end position="530"/>
    </location>
</feature>
<reference evidence="4 5" key="1">
    <citation type="submission" date="2019-09" db="EMBL/GenBank/DDBJ databases">
        <authorList>
            <consortium name="DOE Joint Genome Institute"/>
            <person name="Mondo S.J."/>
            <person name="Navarro-Mendoza M.I."/>
            <person name="Perez-Arques C."/>
            <person name="Panchal S."/>
            <person name="Nicolas F.E."/>
            <person name="Ganguly P."/>
            <person name="Pangilinan J."/>
            <person name="Grigoriev I."/>
            <person name="Heitman J."/>
            <person name="Sanya K."/>
            <person name="Garre V."/>
        </authorList>
    </citation>
    <scope>NUCLEOTIDE SEQUENCE [LARGE SCALE GENOMIC DNA]</scope>
    <source>
        <strain evidence="4 5">MU402</strain>
    </source>
</reference>
<evidence type="ECO:0000256" key="1">
    <source>
        <dbReference type="ARBA" id="ARBA00034125"/>
    </source>
</evidence>
<dbReference type="InterPro" id="IPR051361">
    <property type="entry name" value="ThrE/Ser_Exporter"/>
</dbReference>
<evidence type="ECO:0000313" key="4">
    <source>
        <dbReference type="EMBL" id="KAF1797274.1"/>
    </source>
</evidence>
<feature type="transmembrane region" description="Helical" evidence="2">
    <location>
        <begin position="487"/>
        <end position="505"/>
    </location>
</feature>
<feature type="transmembrane region" description="Helical" evidence="2">
    <location>
        <begin position="579"/>
        <end position="598"/>
    </location>
</feature>
<comment type="caution">
    <text evidence="4">The sequence shown here is derived from an EMBL/GenBank/DDBJ whole genome shotgun (WGS) entry which is preliminary data.</text>
</comment>
<sequence length="607" mass="65505">MTISHKKTLSSSYYDAGSFSSIASQATLTELPARSNSNHTINRLTRQQTSESVAVPAAVAAIGPAMDAPLPFRPSLWRANTINSRSANNTPDLERGASIRSNYLGKLDRVPTNASNAHNSAAAPGAAYQTDLKRDNSIATAISMRRADIMVSRDNPQHLHQHRISGARNDDEDTTIHADLNDNLDQHSMHAAPCQKDELLYEKKKSIIILLGRLLLKCGCPCHRVDETLQHTSRLLELDASFSFLPDSVLITFTDGDETQSIMVKSPQGFDNGKIAKINDIMNFFQRGELDLDRCLVLLHDVATAPPTCGVWSTVTFFTLSSFTASAMMFGGTWVDASISGALGLLVAILYILSAHFPIYARVFEISASVVVAIITRALHNYCCFTSVVLSAILILLPGYTMTVGVIELSARHVTTGIVRLVYAVFYAFQLAYGLQVGSSVYNAIDPSAPEDGLCGQPLVSPWFYILLLPVLSIAIALSYGSSRKQWISQTLSATIAFCLSYFLGKVIPDGQIVGSIAAFAIGLYSNFALKITGEPPLAPLCVGVTLLVPGSIGVRGAYSVLHQTDLTQGNFPMQMLTIALGLSAGLFAAAMIVYPAGKKRSMYISL</sequence>
<gene>
    <name evidence="4" type="ORF">FB192DRAFT_1476939</name>
</gene>
<name>A0A8H4B8L5_MUCCL</name>
<feature type="transmembrane region" description="Helical" evidence="2">
    <location>
        <begin position="327"/>
        <end position="352"/>
    </location>
</feature>
<dbReference type="PANTHER" id="PTHR31082:SF4">
    <property type="entry name" value="PHEROMONE-REGULATED MEMBRANE PROTEIN 10"/>
    <property type="match status" value="1"/>
</dbReference>
<dbReference type="InterPro" id="IPR010619">
    <property type="entry name" value="ThrE-like_N"/>
</dbReference>
<feature type="domain" description="Threonine/serine exporter-like N-terminal" evidence="3">
    <location>
        <begin position="207"/>
        <end position="441"/>
    </location>
</feature>
<evidence type="ECO:0000259" key="3">
    <source>
        <dbReference type="Pfam" id="PF06738"/>
    </source>
</evidence>
<organism evidence="4 5">
    <name type="scientific">Mucor circinelloides f. lusitanicus</name>
    <name type="common">Mucor racemosus var. lusitanicus</name>
    <dbReference type="NCBI Taxonomy" id="29924"/>
    <lineage>
        <taxon>Eukaryota</taxon>
        <taxon>Fungi</taxon>
        <taxon>Fungi incertae sedis</taxon>
        <taxon>Mucoromycota</taxon>
        <taxon>Mucoromycotina</taxon>
        <taxon>Mucoromycetes</taxon>
        <taxon>Mucorales</taxon>
        <taxon>Mucorineae</taxon>
        <taxon>Mucoraceae</taxon>
        <taxon>Mucor</taxon>
    </lineage>
</organism>
<dbReference type="Pfam" id="PF06738">
    <property type="entry name" value="ThrE"/>
    <property type="match status" value="1"/>
</dbReference>
<comment type="similarity">
    <text evidence="1">Belongs to the ThrE exporter (TC 2.A.79) family.</text>
</comment>
<dbReference type="Proteomes" id="UP000469890">
    <property type="component" value="Unassembled WGS sequence"/>
</dbReference>
<keyword evidence="2" id="KW-0812">Transmembrane</keyword>
<dbReference type="EMBL" id="JAAECE010000009">
    <property type="protein sequence ID" value="KAF1797274.1"/>
    <property type="molecule type" value="Genomic_DNA"/>
</dbReference>
<proteinExistence type="inferred from homology"/>